<dbReference type="RefSeq" id="WP_139229748.1">
    <property type="nucleotide sequence ID" value="NZ_FOYS01000006.1"/>
</dbReference>
<accession>A0A1I6IJH9</accession>
<organism evidence="2 3">
    <name type="scientific">Halogeometricum limi</name>
    <dbReference type="NCBI Taxonomy" id="555875"/>
    <lineage>
        <taxon>Archaea</taxon>
        <taxon>Methanobacteriati</taxon>
        <taxon>Methanobacteriota</taxon>
        <taxon>Stenosarchaea group</taxon>
        <taxon>Halobacteria</taxon>
        <taxon>Halobacteriales</taxon>
        <taxon>Haloferacaceae</taxon>
        <taxon>Halogeometricum</taxon>
    </lineage>
</organism>
<evidence type="ECO:0000256" key="1">
    <source>
        <dbReference type="SAM" id="MobiDB-lite"/>
    </source>
</evidence>
<protein>
    <submittedName>
        <fullName evidence="2">Uncharacterized protein</fullName>
    </submittedName>
</protein>
<gene>
    <name evidence="2" type="ORF">SAMN04488124_3296</name>
</gene>
<feature type="compositionally biased region" description="Basic and acidic residues" evidence="1">
    <location>
        <begin position="234"/>
        <end position="251"/>
    </location>
</feature>
<dbReference type="AlphaFoldDB" id="A0A1I6IJH9"/>
<dbReference type="EMBL" id="FOYS01000006">
    <property type="protein sequence ID" value="SFR66882.1"/>
    <property type="molecule type" value="Genomic_DNA"/>
</dbReference>
<keyword evidence="3" id="KW-1185">Reference proteome</keyword>
<dbReference type="Proteomes" id="UP000243250">
    <property type="component" value="Unassembled WGS sequence"/>
</dbReference>
<proteinExistence type="predicted"/>
<sequence length="268" mass="28787">MSVDDVGPSVIELERGESRVFRTSEDDLSNTLVVPNGGSVRIVVDSGGRWTNVGIERGVNARAGGVGHVFAVMVPKGERFVLDGFYTGGTTSGGSNDAGGHAFAFTAIDHAGRATFRNGFVTDWYQPFYCSNSGNPPHRNDRHAGYGGDVHLQNVYAEKFAHTAFRLGTDGSTCVDCVAAKPYTKAGPARSGWAFFNKPRYERLQFATRITSGSRHGRARPHLVDCRGVGGRMAPKDYTGDPPKEGADLRVPRGVPTSARAAARGRRK</sequence>
<reference evidence="3" key="1">
    <citation type="submission" date="2016-10" db="EMBL/GenBank/DDBJ databases">
        <authorList>
            <person name="Varghese N."/>
            <person name="Submissions S."/>
        </authorList>
    </citation>
    <scope>NUCLEOTIDE SEQUENCE [LARGE SCALE GENOMIC DNA]</scope>
    <source>
        <strain evidence="3">CGMCC 1.8711</strain>
    </source>
</reference>
<feature type="region of interest" description="Disordered" evidence="1">
    <location>
        <begin position="227"/>
        <end position="268"/>
    </location>
</feature>
<evidence type="ECO:0000313" key="3">
    <source>
        <dbReference type="Proteomes" id="UP000243250"/>
    </source>
</evidence>
<evidence type="ECO:0000313" key="2">
    <source>
        <dbReference type="EMBL" id="SFR66882.1"/>
    </source>
</evidence>
<name>A0A1I6IJH9_9EURY</name>
<dbReference type="OrthoDB" id="202667at2157"/>